<evidence type="ECO:0000313" key="1">
    <source>
        <dbReference type="EMBL" id="CAB5367981.1"/>
    </source>
</evidence>
<protein>
    <submittedName>
        <fullName evidence="1">Uncharacterized protein</fullName>
    </submittedName>
</protein>
<name>A0A915ZA70_9GLOM</name>
<accession>A0A915ZA70</accession>
<reference evidence="1" key="1">
    <citation type="submission" date="2020-05" db="EMBL/GenBank/DDBJ databases">
        <authorList>
            <person name="Rincon C."/>
            <person name="Sanders R I."/>
            <person name="Robbins C."/>
            <person name="Chaturvedi A."/>
        </authorList>
    </citation>
    <scope>NUCLEOTIDE SEQUENCE</scope>
    <source>
        <strain evidence="1">CHB12</strain>
    </source>
</reference>
<dbReference type="Proteomes" id="UP000684084">
    <property type="component" value="Unassembled WGS sequence"/>
</dbReference>
<organism evidence="1 2">
    <name type="scientific">Rhizophagus irregularis</name>
    <dbReference type="NCBI Taxonomy" id="588596"/>
    <lineage>
        <taxon>Eukaryota</taxon>
        <taxon>Fungi</taxon>
        <taxon>Fungi incertae sedis</taxon>
        <taxon>Mucoromycota</taxon>
        <taxon>Glomeromycotina</taxon>
        <taxon>Glomeromycetes</taxon>
        <taxon>Glomerales</taxon>
        <taxon>Glomeraceae</taxon>
        <taxon>Rhizophagus</taxon>
    </lineage>
</organism>
<dbReference type="AlphaFoldDB" id="A0A915ZA70"/>
<comment type="caution">
    <text evidence="1">The sequence shown here is derived from an EMBL/GenBank/DDBJ whole genome shotgun (WGS) entry which is preliminary data.</text>
</comment>
<gene>
    <name evidence="1" type="ORF">CHRIB12_LOCUS11516</name>
</gene>
<evidence type="ECO:0000313" key="2">
    <source>
        <dbReference type="Proteomes" id="UP000684084"/>
    </source>
</evidence>
<sequence>MASKQWKQETDTDEIKAKYSAKYHKLRLKNKWKLPSRKFIEDILYEYTINLDLKSYLHSFIIDISDKTIMNLFSEPDQQHIREPQEDYDYYYVYEVFSHLLLWYKLRP</sequence>
<dbReference type="VEuPathDB" id="FungiDB:RhiirFUN_011156"/>
<proteinExistence type="predicted"/>
<dbReference type="OrthoDB" id="2397721at2759"/>
<dbReference type="EMBL" id="CAGKOT010000024">
    <property type="protein sequence ID" value="CAB5367981.1"/>
    <property type="molecule type" value="Genomic_DNA"/>
</dbReference>